<dbReference type="InterPro" id="IPR003010">
    <property type="entry name" value="C-N_Hydrolase"/>
</dbReference>
<gene>
    <name evidence="8" type="primary">VNN2</name>
</gene>
<reference evidence="8" key="1">
    <citation type="submission" date="2025-08" db="UniProtKB">
        <authorList>
            <consortium name="RefSeq"/>
        </authorList>
    </citation>
    <scope>IDENTIFICATION</scope>
</reference>
<dbReference type="PIRSF" id="PIRSF011861">
    <property type="entry name" value="Biotinidase"/>
    <property type="match status" value="1"/>
</dbReference>
<dbReference type="PANTHER" id="PTHR10609:SF15">
    <property type="entry name" value="PANTETHEINE HYDROLASE VNN2"/>
    <property type="match status" value="1"/>
</dbReference>
<keyword evidence="4" id="KW-0325">Glycoprotein</keyword>
<dbReference type="GeneID" id="103124642"/>
<evidence type="ECO:0000313" key="8">
    <source>
        <dbReference type="RefSeq" id="XP_060046422.1"/>
    </source>
</evidence>
<proteinExistence type="inferred from homology"/>
<keyword evidence="5" id="KW-0812">Transmembrane</keyword>
<feature type="transmembrane region" description="Helical" evidence="5">
    <location>
        <begin position="24"/>
        <end position="45"/>
    </location>
</feature>
<evidence type="ECO:0000256" key="3">
    <source>
        <dbReference type="ARBA" id="ARBA00022801"/>
    </source>
</evidence>
<evidence type="ECO:0000256" key="4">
    <source>
        <dbReference type="ARBA" id="ARBA00023180"/>
    </source>
</evidence>
<dbReference type="InterPro" id="IPR040154">
    <property type="entry name" value="Biotinidase/VNN"/>
</dbReference>
<name>A0ABM3XC87_ERIEU</name>
<keyword evidence="7" id="KW-1185">Reference proteome</keyword>
<dbReference type="RefSeq" id="XP_060046422.1">
    <property type="nucleotide sequence ID" value="XM_060190439.1"/>
</dbReference>
<dbReference type="Pfam" id="PF19018">
    <property type="entry name" value="Vanin_C"/>
    <property type="match status" value="1"/>
</dbReference>
<evidence type="ECO:0000256" key="5">
    <source>
        <dbReference type="SAM" id="Phobius"/>
    </source>
</evidence>
<dbReference type="Proteomes" id="UP001652624">
    <property type="component" value="Chromosome 4"/>
</dbReference>
<dbReference type="Gene3D" id="3.60.110.10">
    <property type="entry name" value="Carbon-nitrogen hydrolase"/>
    <property type="match status" value="1"/>
</dbReference>
<dbReference type="InterPro" id="IPR012101">
    <property type="entry name" value="Biotinidase-like_euk"/>
</dbReference>
<dbReference type="InterPro" id="IPR043957">
    <property type="entry name" value="Vanin_C"/>
</dbReference>
<comment type="similarity">
    <text evidence="1">Belongs to the carbon-nitrogen hydrolase superfamily. BTD/VNN family.</text>
</comment>
<keyword evidence="5" id="KW-0472">Membrane</keyword>
<sequence length="533" mass="60360">MIQETVSRNYWTLTMIISSLKTSVAVLAFIGLHVSALDSFIAAVYEHTVILPNKTETPVSQDDALFLMNKNIDVLERAIKQAAKQNAQIIVTPEDSLYGWTFTRETIFPYLEDVPDPQVDWNPCQDPHRFGHTPVQTRLSCLAKNNSIYVLANIGDKKPCNSHKSVCPPNGYYQYNTNVVYDSEGKLVARYHKYHLYSELQFDVPEKPELVTFNTTFGRFGIFTCFDILFHDPAVNLVEDFLVDTILLPTAWMNVLPLLTAIEFHSAWAMGMRVNLLVANAHNVNLNMTGSGIYAPHAPKIYHYDMETDLGKLLLSKVDTHPRISPVYPPAVNWRAYATSINPFPVQDTFRGFVSRDEFNFTELFGNSGNITVCQKELCCHLSYRMLGKEKNEVYVLGAFTGLHGRRKSEYWQVCVMLKCRTMDLTTCGQSVETALTRFEMFSLSGTFGTEYVFPEVLHTKIHLSPGRFECLKDGRLVNKNGSFEPILTVSLFGRWYMKDSLSTSGEIRSPTVTYLLISISLIIVVLPSIVMV</sequence>
<evidence type="ECO:0000256" key="2">
    <source>
        <dbReference type="ARBA" id="ARBA00022729"/>
    </source>
</evidence>
<dbReference type="CDD" id="cd07567">
    <property type="entry name" value="biotinidase_like"/>
    <property type="match status" value="1"/>
</dbReference>
<keyword evidence="2" id="KW-0732">Signal</keyword>
<dbReference type="PROSITE" id="PS50263">
    <property type="entry name" value="CN_HYDROLASE"/>
    <property type="match status" value="1"/>
</dbReference>
<evidence type="ECO:0000313" key="7">
    <source>
        <dbReference type="Proteomes" id="UP001652624"/>
    </source>
</evidence>
<keyword evidence="3 8" id="KW-0378">Hydrolase</keyword>
<feature type="transmembrane region" description="Helical" evidence="5">
    <location>
        <begin position="513"/>
        <end position="532"/>
    </location>
</feature>
<evidence type="ECO:0000256" key="1">
    <source>
        <dbReference type="ARBA" id="ARBA00008225"/>
    </source>
</evidence>
<protein>
    <submittedName>
        <fullName evidence="8">Pantetheine hydrolase VNN2</fullName>
    </submittedName>
</protein>
<organism evidence="7 8">
    <name type="scientific">Erinaceus europaeus</name>
    <name type="common">Western European hedgehog</name>
    <dbReference type="NCBI Taxonomy" id="9365"/>
    <lineage>
        <taxon>Eukaryota</taxon>
        <taxon>Metazoa</taxon>
        <taxon>Chordata</taxon>
        <taxon>Craniata</taxon>
        <taxon>Vertebrata</taxon>
        <taxon>Euteleostomi</taxon>
        <taxon>Mammalia</taxon>
        <taxon>Eutheria</taxon>
        <taxon>Laurasiatheria</taxon>
        <taxon>Eulipotyphla</taxon>
        <taxon>Erinaceidae</taxon>
        <taxon>Erinaceinae</taxon>
        <taxon>Erinaceus</taxon>
    </lineage>
</organism>
<dbReference type="InterPro" id="IPR036526">
    <property type="entry name" value="C-N_Hydrolase_sf"/>
</dbReference>
<keyword evidence="5" id="KW-1133">Transmembrane helix</keyword>
<dbReference type="SUPFAM" id="SSF56317">
    <property type="entry name" value="Carbon-nitrogen hydrolase"/>
    <property type="match status" value="1"/>
</dbReference>
<dbReference type="GO" id="GO:0016787">
    <property type="term" value="F:hydrolase activity"/>
    <property type="evidence" value="ECO:0007669"/>
    <property type="project" value="UniProtKB-KW"/>
</dbReference>
<feature type="domain" description="CN hydrolase" evidence="6">
    <location>
        <begin position="45"/>
        <end position="320"/>
    </location>
</feature>
<evidence type="ECO:0000259" key="6">
    <source>
        <dbReference type="PROSITE" id="PS50263"/>
    </source>
</evidence>
<dbReference type="PANTHER" id="PTHR10609">
    <property type="entry name" value="BIOTINIDASE-RELATED"/>
    <property type="match status" value="1"/>
</dbReference>
<accession>A0ABM3XC87</accession>
<dbReference type="Pfam" id="PF00795">
    <property type="entry name" value="CN_hydrolase"/>
    <property type="match status" value="1"/>
</dbReference>